<gene>
    <name evidence="2" type="ORF">OHC33_009537</name>
</gene>
<proteinExistence type="predicted"/>
<dbReference type="InterPro" id="IPR010730">
    <property type="entry name" value="HET"/>
</dbReference>
<evidence type="ECO:0000313" key="2">
    <source>
        <dbReference type="EMBL" id="KAK5949365.1"/>
    </source>
</evidence>
<dbReference type="Pfam" id="PF06985">
    <property type="entry name" value="HET"/>
    <property type="match status" value="1"/>
</dbReference>
<dbReference type="Proteomes" id="UP001316803">
    <property type="component" value="Unassembled WGS sequence"/>
</dbReference>
<sequence>MSMPDLPLSFVDAIEITRKLGFKYLWIDSLCIIQDNEVDWVSEVASMGAIFANAFCTIAAASSSSSSEGCRVQTRLAKRTHFADIQLFNQRVRVFEKYPEDWNVEYSINPLQRRAWVLQERLLSRRTVNFSQNMLLWECATAKASGELPWFKMRNEDPREGVLLNDVTESHADPGTFAQRQKWFETVEAYSHMCITHESDRLPAVAGLVSKAQPRGHCIAGMWTQDMPAAFLWYTKFPMLCKWRGTPRRPIRERAPSWSWASVEGEISYASQRFNGSAEDQPAPAVDYMNASFVFQGVCAPCHTQPTSPSNSVQIGASVTATGSIQTGRLEVLRPLDIESPDYKLVTEDGLAVGILLPDVSNEVSYGISLQCLPVRSEADPRREYHDMYDLYGTDDVHELNELNLLMGLALQSVAGGEGTFRRVGLLRLARKSWFDGCPQRRISII</sequence>
<dbReference type="PANTHER" id="PTHR33112:SF16">
    <property type="entry name" value="HETEROKARYON INCOMPATIBILITY DOMAIN-CONTAINING PROTEIN"/>
    <property type="match status" value="1"/>
</dbReference>
<accession>A0AAN8EGX8</accession>
<reference evidence="2 3" key="1">
    <citation type="submission" date="2022-12" db="EMBL/GenBank/DDBJ databases">
        <title>Genomic features and morphological characterization of a novel Knufia sp. strain isolated from spacecraft assembly facility.</title>
        <authorList>
            <person name="Teixeira M."/>
            <person name="Chander A.M."/>
            <person name="Stajich J.E."/>
            <person name="Venkateswaran K."/>
        </authorList>
    </citation>
    <scope>NUCLEOTIDE SEQUENCE [LARGE SCALE GENOMIC DNA]</scope>
    <source>
        <strain evidence="2 3">FJI-L2-BK-P2</strain>
    </source>
</reference>
<dbReference type="AlphaFoldDB" id="A0AAN8EGX8"/>
<feature type="domain" description="Heterokaryon incompatibility" evidence="1">
    <location>
        <begin position="5"/>
        <end position="120"/>
    </location>
</feature>
<organism evidence="2 3">
    <name type="scientific">Knufia fluminis</name>
    <dbReference type="NCBI Taxonomy" id="191047"/>
    <lineage>
        <taxon>Eukaryota</taxon>
        <taxon>Fungi</taxon>
        <taxon>Dikarya</taxon>
        <taxon>Ascomycota</taxon>
        <taxon>Pezizomycotina</taxon>
        <taxon>Eurotiomycetes</taxon>
        <taxon>Chaetothyriomycetidae</taxon>
        <taxon>Chaetothyriales</taxon>
        <taxon>Trichomeriaceae</taxon>
        <taxon>Knufia</taxon>
    </lineage>
</organism>
<keyword evidence="3" id="KW-1185">Reference proteome</keyword>
<protein>
    <recommendedName>
        <fullName evidence="1">Heterokaryon incompatibility domain-containing protein</fullName>
    </recommendedName>
</protein>
<name>A0AAN8EGX8_9EURO</name>
<comment type="caution">
    <text evidence="2">The sequence shown here is derived from an EMBL/GenBank/DDBJ whole genome shotgun (WGS) entry which is preliminary data.</text>
</comment>
<evidence type="ECO:0000259" key="1">
    <source>
        <dbReference type="Pfam" id="PF06985"/>
    </source>
</evidence>
<dbReference type="PANTHER" id="PTHR33112">
    <property type="entry name" value="DOMAIN PROTEIN, PUTATIVE-RELATED"/>
    <property type="match status" value="1"/>
</dbReference>
<evidence type="ECO:0000313" key="3">
    <source>
        <dbReference type="Proteomes" id="UP001316803"/>
    </source>
</evidence>
<dbReference type="EMBL" id="JAKLMC020000036">
    <property type="protein sequence ID" value="KAK5949365.1"/>
    <property type="molecule type" value="Genomic_DNA"/>
</dbReference>